<evidence type="ECO:0000256" key="1">
    <source>
        <dbReference type="SAM" id="Phobius"/>
    </source>
</evidence>
<keyword evidence="1" id="KW-1133">Transmembrane helix</keyword>
<proteinExistence type="predicted"/>
<dbReference type="Proteomes" id="UP000276133">
    <property type="component" value="Unassembled WGS sequence"/>
</dbReference>
<gene>
    <name evidence="2" type="ORF">BpHYR1_029448</name>
</gene>
<keyword evidence="1" id="KW-0472">Membrane</keyword>
<dbReference type="EMBL" id="REGN01008560">
    <property type="protein sequence ID" value="RNA03268.1"/>
    <property type="molecule type" value="Genomic_DNA"/>
</dbReference>
<reference evidence="2 3" key="1">
    <citation type="journal article" date="2018" name="Sci. Rep.">
        <title>Genomic signatures of local adaptation to the degree of environmental predictability in rotifers.</title>
        <authorList>
            <person name="Franch-Gras L."/>
            <person name="Hahn C."/>
            <person name="Garcia-Roger E.M."/>
            <person name="Carmona M.J."/>
            <person name="Serra M."/>
            <person name="Gomez A."/>
        </authorList>
    </citation>
    <scope>NUCLEOTIDE SEQUENCE [LARGE SCALE GENOMIC DNA]</scope>
    <source>
        <strain evidence="2">HYR1</strain>
    </source>
</reference>
<protein>
    <submittedName>
        <fullName evidence="2">Uncharacterized protein</fullName>
    </submittedName>
</protein>
<organism evidence="2 3">
    <name type="scientific">Brachionus plicatilis</name>
    <name type="common">Marine rotifer</name>
    <name type="synonym">Brachionus muelleri</name>
    <dbReference type="NCBI Taxonomy" id="10195"/>
    <lineage>
        <taxon>Eukaryota</taxon>
        <taxon>Metazoa</taxon>
        <taxon>Spiralia</taxon>
        <taxon>Gnathifera</taxon>
        <taxon>Rotifera</taxon>
        <taxon>Eurotatoria</taxon>
        <taxon>Monogononta</taxon>
        <taxon>Pseudotrocha</taxon>
        <taxon>Ploima</taxon>
        <taxon>Brachionidae</taxon>
        <taxon>Brachionus</taxon>
    </lineage>
</organism>
<keyword evidence="1" id="KW-0812">Transmembrane</keyword>
<keyword evidence="3" id="KW-1185">Reference proteome</keyword>
<feature type="transmembrane region" description="Helical" evidence="1">
    <location>
        <begin position="46"/>
        <end position="69"/>
    </location>
</feature>
<accession>A0A3M7PX61</accession>
<sequence length="113" mass="13476">MAKTLSQPFLLCFDLNLKKLSLCYLERKKHKLRIIYETEEMSKKEFLQLLFCFWFFWLFLVAFLSFSCASFQSMRFNKLGHGLQISLSSEIDHSIRVLWEKLDGREALNLDVL</sequence>
<name>A0A3M7PX61_BRAPC</name>
<comment type="caution">
    <text evidence="2">The sequence shown here is derived from an EMBL/GenBank/DDBJ whole genome shotgun (WGS) entry which is preliminary data.</text>
</comment>
<dbReference type="AlphaFoldDB" id="A0A3M7PX61"/>
<evidence type="ECO:0000313" key="2">
    <source>
        <dbReference type="EMBL" id="RNA03268.1"/>
    </source>
</evidence>
<evidence type="ECO:0000313" key="3">
    <source>
        <dbReference type="Proteomes" id="UP000276133"/>
    </source>
</evidence>